<organism evidence="17">
    <name type="scientific">Clostridioides difficile</name>
    <name type="common">Peptoclostridium difficile</name>
    <dbReference type="NCBI Taxonomy" id="1496"/>
    <lineage>
        <taxon>Bacteria</taxon>
        <taxon>Bacillati</taxon>
        <taxon>Bacillota</taxon>
        <taxon>Clostridia</taxon>
        <taxon>Peptostreptococcales</taxon>
        <taxon>Peptostreptococcaceae</taxon>
        <taxon>Clostridioides</taxon>
    </lineage>
</organism>
<comment type="catalytic activity">
    <reaction evidence="15">
        <text>(S)-dihydroorotate + NAD(+) = orotate + NADH + H(+)</text>
        <dbReference type="Rhea" id="RHEA:13513"/>
        <dbReference type="ChEBI" id="CHEBI:15378"/>
        <dbReference type="ChEBI" id="CHEBI:30839"/>
        <dbReference type="ChEBI" id="CHEBI:30864"/>
        <dbReference type="ChEBI" id="CHEBI:57540"/>
        <dbReference type="ChEBI" id="CHEBI:57945"/>
        <dbReference type="EC" id="1.3.1.14"/>
    </reaction>
</comment>
<accession>A0A381ID59</accession>
<evidence type="ECO:0000256" key="3">
    <source>
        <dbReference type="ARBA" id="ARBA00004715"/>
    </source>
</evidence>
<reference evidence="17" key="1">
    <citation type="submission" date="2018-06" db="EMBL/GenBank/DDBJ databases">
        <authorList>
            <consortium name="Pathogen Informatics"/>
            <person name="Doyle S."/>
        </authorList>
    </citation>
    <scope>NUCLEOTIDE SEQUENCE</scope>
    <source>
        <strain evidence="17">NCTC13307</strain>
    </source>
</reference>
<dbReference type="GO" id="GO:0004589">
    <property type="term" value="F:dihydroorotate dehydrogenase (NAD+) activity"/>
    <property type="evidence" value="ECO:0007669"/>
    <property type="project" value="UniProtKB-EC"/>
</dbReference>
<dbReference type="Gene3D" id="3.30.70.20">
    <property type="match status" value="1"/>
</dbReference>
<keyword evidence="7" id="KW-0285">Flavoprotein</keyword>
<protein>
    <recommendedName>
        <fullName evidence="6">Dihydroorotate dehydrogenase B (NAD(+)), catalytic subunit</fullName>
        <ecNumber evidence="5">1.3.1.14</ecNumber>
    </recommendedName>
    <alternativeName>
        <fullName evidence="11">Dihydroorotate oxidase B</fullName>
    </alternativeName>
    <alternativeName>
        <fullName evidence="14">Dihydrothymine dehydrogenase</fullName>
    </alternativeName>
    <alternativeName>
        <fullName evidence="12">Dihydrouracil dehydrogenase</fullName>
    </alternativeName>
    <alternativeName>
        <fullName evidence="13">Orotate reductase (NADH)</fullName>
    </alternativeName>
</protein>
<comment type="pathway">
    <text evidence="3">Pyrimidine metabolism; UMP biosynthesis via de novo pathway; orotate from (S)-dihydroorotate (NAD(+) route): step 1/1.</text>
</comment>
<evidence type="ECO:0000256" key="7">
    <source>
        <dbReference type="ARBA" id="ARBA00022630"/>
    </source>
</evidence>
<dbReference type="InterPro" id="IPR013785">
    <property type="entry name" value="Aldolase_TIM"/>
</dbReference>
<dbReference type="InterPro" id="IPR017896">
    <property type="entry name" value="4Fe4S_Fe-S-bd"/>
</dbReference>
<feature type="domain" description="4Fe-4S ferredoxin-type" evidence="16">
    <location>
        <begin position="344"/>
        <end position="371"/>
    </location>
</feature>
<dbReference type="RefSeq" id="WP_003434358.1">
    <property type="nucleotide sequence ID" value="NZ_JANCKH010000002.1"/>
</dbReference>
<dbReference type="Gene3D" id="2.30.26.10">
    <property type="entry name" value="Dihydroorotate Dehydrogenase A, chain A, domain 2"/>
    <property type="match status" value="1"/>
</dbReference>
<dbReference type="PROSITE" id="PS51379">
    <property type="entry name" value="4FE4S_FER_2"/>
    <property type="match status" value="2"/>
</dbReference>
<dbReference type="EC" id="1.3.1.14" evidence="5"/>
<evidence type="ECO:0000256" key="1">
    <source>
        <dbReference type="ARBA" id="ARBA00001917"/>
    </source>
</evidence>
<name>A0A381ID59_CLODI</name>
<dbReference type="Pfam" id="PF01180">
    <property type="entry name" value="DHO_dh"/>
    <property type="match status" value="1"/>
</dbReference>
<comment type="similarity">
    <text evidence="4">Belongs to the dihydropyrimidine dehydrogenase family.</text>
</comment>
<dbReference type="InterPro" id="IPR023359">
    <property type="entry name" value="Dihydro_DH_chainA_dom2"/>
</dbReference>
<evidence type="ECO:0000256" key="6">
    <source>
        <dbReference type="ARBA" id="ARBA00018101"/>
    </source>
</evidence>
<dbReference type="AlphaFoldDB" id="A0A381ID59"/>
<keyword evidence="8" id="KW-0288">FMN</keyword>
<evidence type="ECO:0000259" key="16">
    <source>
        <dbReference type="PROSITE" id="PS51379"/>
    </source>
</evidence>
<evidence type="ECO:0000256" key="14">
    <source>
        <dbReference type="ARBA" id="ARBA00032722"/>
    </source>
</evidence>
<evidence type="ECO:0000256" key="8">
    <source>
        <dbReference type="ARBA" id="ARBA00022643"/>
    </source>
</evidence>
<gene>
    <name evidence="17" type="primary">pyrD</name>
    <name evidence="17" type="ORF">NCTC13307_02720</name>
</gene>
<dbReference type="GO" id="GO:0005737">
    <property type="term" value="C:cytoplasm"/>
    <property type="evidence" value="ECO:0007669"/>
    <property type="project" value="InterPro"/>
</dbReference>
<sequence length="377" mass="41461">MEILTNINIYEKGKQIMYNFLGKELKSPLIIGSGPLTYSAAGCKILSDAGAGAVVTKTIRKERAINPAPHMVRNTANALLNNEKWTDFEPEQWIDFEIPQMKRDGTVCIASIGHTIEESSELVEKVANAGADFIELVSYDYRDLIPMLKDAKERVNIPVIVKLPPMIDEIGDFAKKLEEAGADAITACDSVGPAFRIDIETGQPLLGGNGIGYLSGETIKPITLQRIYEIKKQVNIPIIGLGGCVSGDDALEMIMAGADFVGICSVVILKGAQVISKIHDDLKSNLNRLGYNTIENACGIVHNHMGDVNERLSFEFTYDEEKCTKCKMCERVCAYQARKLNDKMELNEEECRYCGLCISVCKPKALGRKISCSELNV</sequence>
<evidence type="ECO:0000256" key="5">
    <source>
        <dbReference type="ARBA" id="ARBA00012061"/>
    </source>
</evidence>
<evidence type="ECO:0000313" key="17">
    <source>
        <dbReference type="EMBL" id="SUY25271.1"/>
    </source>
</evidence>
<evidence type="ECO:0000256" key="4">
    <source>
        <dbReference type="ARBA" id="ARBA00010804"/>
    </source>
</evidence>
<evidence type="ECO:0000256" key="15">
    <source>
        <dbReference type="ARBA" id="ARBA00048996"/>
    </source>
</evidence>
<dbReference type="SUPFAM" id="SSF54862">
    <property type="entry name" value="4Fe-4S ferredoxins"/>
    <property type="match status" value="1"/>
</dbReference>
<dbReference type="PANTHER" id="PTHR48109:SF1">
    <property type="entry name" value="DIHYDROOROTATE DEHYDROGENASE (FUMARATE)"/>
    <property type="match status" value="1"/>
</dbReference>
<dbReference type="Pfam" id="PF12837">
    <property type="entry name" value="Fer4_6"/>
    <property type="match status" value="1"/>
</dbReference>
<dbReference type="GO" id="GO:0006207">
    <property type="term" value="P:'de novo' pyrimidine nucleobase biosynthetic process"/>
    <property type="evidence" value="ECO:0007669"/>
    <property type="project" value="TreeGrafter"/>
</dbReference>
<feature type="domain" description="4Fe-4S ferredoxin-type" evidence="16">
    <location>
        <begin position="314"/>
        <end position="343"/>
    </location>
</feature>
<dbReference type="PANTHER" id="PTHR48109">
    <property type="entry name" value="DIHYDROOROTATE DEHYDROGENASE (QUINONE), MITOCHONDRIAL-RELATED"/>
    <property type="match status" value="1"/>
</dbReference>
<proteinExistence type="inferred from homology"/>
<evidence type="ECO:0000256" key="12">
    <source>
        <dbReference type="ARBA" id="ARBA00030119"/>
    </source>
</evidence>
<dbReference type="InterPro" id="IPR050074">
    <property type="entry name" value="DHO_dehydrogenase"/>
</dbReference>
<evidence type="ECO:0000256" key="10">
    <source>
        <dbReference type="ARBA" id="ARBA00023002"/>
    </source>
</evidence>
<dbReference type="InterPro" id="IPR005720">
    <property type="entry name" value="Dihydroorotate_DH_cat"/>
</dbReference>
<keyword evidence="10 17" id="KW-0560">Oxidoreductase</keyword>
<keyword evidence="9" id="KW-0665">Pyrimidine biosynthesis</keyword>
<comment type="cofactor">
    <cofactor evidence="1">
        <name>FMN</name>
        <dbReference type="ChEBI" id="CHEBI:58210"/>
    </cofactor>
</comment>
<dbReference type="SUPFAM" id="SSF51395">
    <property type="entry name" value="FMN-linked oxidoreductases"/>
    <property type="match status" value="1"/>
</dbReference>
<dbReference type="Gene3D" id="3.20.20.70">
    <property type="entry name" value="Aldolase class I"/>
    <property type="match status" value="1"/>
</dbReference>
<dbReference type="GO" id="GO:0006221">
    <property type="term" value="P:pyrimidine nucleotide biosynthetic process"/>
    <property type="evidence" value="ECO:0007669"/>
    <property type="project" value="UniProtKB-KW"/>
</dbReference>
<dbReference type="EMBL" id="UFWD01000001">
    <property type="protein sequence ID" value="SUY25271.1"/>
    <property type="molecule type" value="Genomic_DNA"/>
</dbReference>
<comment type="function">
    <text evidence="2">Catalyzes the conversion of dihydroorotate to orotate with NAD(+) as electron acceptor.</text>
</comment>
<evidence type="ECO:0000256" key="9">
    <source>
        <dbReference type="ARBA" id="ARBA00022975"/>
    </source>
</evidence>
<evidence type="ECO:0000256" key="11">
    <source>
        <dbReference type="ARBA" id="ARBA00029718"/>
    </source>
</evidence>
<evidence type="ECO:0000256" key="13">
    <source>
        <dbReference type="ARBA" id="ARBA00032046"/>
    </source>
</evidence>
<evidence type="ECO:0000256" key="2">
    <source>
        <dbReference type="ARBA" id="ARBA00003616"/>
    </source>
</evidence>